<organism evidence="1 2">
    <name type="scientific">Melia azedarach</name>
    <name type="common">Chinaberry tree</name>
    <dbReference type="NCBI Taxonomy" id="155640"/>
    <lineage>
        <taxon>Eukaryota</taxon>
        <taxon>Viridiplantae</taxon>
        <taxon>Streptophyta</taxon>
        <taxon>Embryophyta</taxon>
        <taxon>Tracheophyta</taxon>
        <taxon>Spermatophyta</taxon>
        <taxon>Magnoliopsida</taxon>
        <taxon>eudicotyledons</taxon>
        <taxon>Gunneridae</taxon>
        <taxon>Pentapetalae</taxon>
        <taxon>rosids</taxon>
        <taxon>malvids</taxon>
        <taxon>Sapindales</taxon>
        <taxon>Meliaceae</taxon>
        <taxon>Melia</taxon>
    </lineage>
</organism>
<keyword evidence="2" id="KW-1185">Reference proteome</keyword>
<proteinExistence type="predicted"/>
<dbReference type="Proteomes" id="UP001164539">
    <property type="component" value="Chromosome 1"/>
</dbReference>
<evidence type="ECO:0000313" key="2">
    <source>
        <dbReference type="Proteomes" id="UP001164539"/>
    </source>
</evidence>
<name>A0ACC1Z3W9_MELAZ</name>
<accession>A0ACC1Z3W9</accession>
<dbReference type="EMBL" id="CM051394">
    <property type="protein sequence ID" value="KAJ4729959.1"/>
    <property type="molecule type" value="Genomic_DNA"/>
</dbReference>
<protein>
    <submittedName>
        <fullName evidence="1">Alkylmercury lyase</fullName>
    </submittedName>
</protein>
<sequence length="81" mass="9074">MNGSKYWRPALSVIAEDVVVSFFEQGAQRKVLSEKKASNKTGSTVANKATTAHCYEEFDYYSRKNSMPVVIPAFSPSPFMF</sequence>
<gene>
    <name evidence="1" type="ORF">OWV82_002658</name>
</gene>
<keyword evidence="1" id="KW-0456">Lyase</keyword>
<reference evidence="1 2" key="1">
    <citation type="journal article" date="2023" name="Science">
        <title>Complex scaffold remodeling in plant triterpene biosynthesis.</title>
        <authorList>
            <person name="De La Pena R."/>
            <person name="Hodgson H."/>
            <person name="Liu J.C."/>
            <person name="Stephenson M.J."/>
            <person name="Martin A.C."/>
            <person name="Owen C."/>
            <person name="Harkess A."/>
            <person name="Leebens-Mack J."/>
            <person name="Jimenez L.E."/>
            <person name="Osbourn A."/>
            <person name="Sattely E.S."/>
        </authorList>
    </citation>
    <scope>NUCLEOTIDE SEQUENCE [LARGE SCALE GENOMIC DNA]</scope>
    <source>
        <strain evidence="2">cv. JPN11</strain>
        <tissue evidence="1">Leaf</tissue>
    </source>
</reference>
<evidence type="ECO:0000313" key="1">
    <source>
        <dbReference type="EMBL" id="KAJ4729959.1"/>
    </source>
</evidence>
<comment type="caution">
    <text evidence="1">The sequence shown here is derived from an EMBL/GenBank/DDBJ whole genome shotgun (WGS) entry which is preliminary data.</text>
</comment>